<dbReference type="EMBL" id="SRYB01000004">
    <property type="protein sequence ID" value="TGY79940.1"/>
    <property type="molecule type" value="Genomic_DNA"/>
</dbReference>
<sequence>MAGIKSLAKDTAVYGLSSIIGRFLNWCLVPLYVYLFPSQEYGVVTYLYGATAVALVILNYGMETGFFRFANKDKDPESVYTTSLLSVGATSLLFILLLTFFLNPVSQALKLPHHPLYVWIMGVTVAIDAYSNIPFAYLRYKNKAWRFAGIKLLNVGFNIGLNLFFLLLCPVIMRHYPPAISWFYEPCGGESFGIGWIFVANIISTLLVFICLLPELTGRRYVFRPDLLKRMLSYSWPLLILGVAGILSQNMGQLVIPYLFPADEEAARSMVGIYGANMKIAIVMVMFTQAFRYAYEPFIFAQAKGDGEDKSRAYCDAMKYFVIFGLLIFLGVMYFLPILKHFIAPGYWSGLRVVPIMMMAELCFGVFFNLSLWYKLTDKTQWGMYFSLICFVLMFGLNVWLVPAIGIPDGYLGSAWAALISYFIVMVMSYLAGRRYYPLPYETKRMGSYLLFAVALYAGGMYVENIMGMWLTYAVRIVLLLIYVGVVCTFENVPVLSPIFRRLLRR</sequence>
<reference evidence="1" key="1">
    <citation type="submission" date="2019-04" db="EMBL/GenBank/DDBJ databases">
        <title>Microbes associate with the intestines of laboratory mice.</title>
        <authorList>
            <person name="Navarre W."/>
            <person name="Wong E."/>
            <person name="Huang K."/>
            <person name="Tropini C."/>
            <person name="Ng K."/>
            <person name="Yu B."/>
        </authorList>
    </citation>
    <scope>NUCLEOTIDE SEQUENCE</scope>
    <source>
        <strain evidence="1">NM04_E33</strain>
    </source>
</reference>
<organism evidence="1 2">
    <name type="scientific">Lepagella muris</name>
    <dbReference type="NCBI Taxonomy" id="3032870"/>
    <lineage>
        <taxon>Bacteria</taxon>
        <taxon>Pseudomonadati</taxon>
        <taxon>Bacteroidota</taxon>
        <taxon>Bacteroidia</taxon>
        <taxon>Bacteroidales</taxon>
        <taxon>Muribaculaceae</taxon>
        <taxon>Lepagella</taxon>
    </lineage>
</organism>
<evidence type="ECO:0000313" key="2">
    <source>
        <dbReference type="Proteomes" id="UP000306319"/>
    </source>
</evidence>
<gene>
    <name evidence="1" type="ORF">E5331_03900</name>
</gene>
<accession>A0AC61RMF6</accession>
<protein>
    <submittedName>
        <fullName evidence="1">Polysaccharide biosynthesis protein</fullName>
    </submittedName>
</protein>
<name>A0AC61RMF6_9BACT</name>
<dbReference type="Proteomes" id="UP000306319">
    <property type="component" value="Unassembled WGS sequence"/>
</dbReference>
<keyword evidence="2" id="KW-1185">Reference proteome</keyword>
<comment type="caution">
    <text evidence="1">The sequence shown here is derived from an EMBL/GenBank/DDBJ whole genome shotgun (WGS) entry which is preliminary data.</text>
</comment>
<proteinExistence type="predicted"/>
<evidence type="ECO:0000313" key="1">
    <source>
        <dbReference type="EMBL" id="TGY79940.1"/>
    </source>
</evidence>